<keyword evidence="3" id="KW-1185">Reference proteome</keyword>
<feature type="region of interest" description="Disordered" evidence="1">
    <location>
        <begin position="129"/>
        <end position="151"/>
    </location>
</feature>
<reference evidence="2 3" key="1">
    <citation type="submission" date="2017-06" db="EMBL/GenBank/DDBJ databases">
        <title>Ant-infecting Ophiocordyceps genomes reveal a high diversity of potential behavioral manipulation genes and a possible major role for enterotoxins.</title>
        <authorList>
            <person name="De Bekker C."/>
            <person name="Evans H.C."/>
            <person name="Brachmann A."/>
            <person name="Hughes D.P."/>
        </authorList>
    </citation>
    <scope>NUCLEOTIDE SEQUENCE [LARGE SCALE GENOMIC DNA]</scope>
    <source>
        <strain evidence="2 3">Map16</strain>
    </source>
</reference>
<evidence type="ECO:0000313" key="3">
    <source>
        <dbReference type="Proteomes" id="UP000226431"/>
    </source>
</evidence>
<protein>
    <submittedName>
        <fullName evidence="2">Uncharacterized protein</fullName>
    </submittedName>
</protein>
<sequence>MIGFRHAGPTAVRESPLHPFHSSRSEFVWTGVVKVVCLVPTPTCHLSSSWSSSSSSTAATATATATAAAAAAAAAATATLLHGSPPSLTPLFSLSLSYLAHFLLLLFLPFHPPPPPTLPCHRTVSALDQAPSRPPEFPFPPRMPPLSGRRA</sequence>
<accession>A0A2C5YNZ6</accession>
<comment type="caution">
    <text evidence="2">The sequence shown here is derived from an EMBL/GenBank/DDBJ whole genome shotgun (WGS) entry which is preliminary data.</text>
</comment>
<gene>
    <name evidence="2" type="ORF">CDD80_6818</name>
</gene>
<feature type="compositionally biased region" description="Pro residues" evidence="1">
    <location>
        <begin position="132"/>
        <end position="144"/>
    </location>
</feature>
<dbReference type="Proteomes" id="UP000226431">
    <property type="component" value="Unassembled WGS sequence"/>
</dbReference>
<proteinExistence type="predicted"/>
<dbReference type="AlphaFoldDB" id="A0A2C5YNZ6"/>
<evidence type="ECO:0000256" key="1">
    <source>
        <dbReference type="SAM" id="MobiDB-lite"/>
    </source>
</evidence>
<organism evidence="2 3">
    <name type="scientific">Ophiocordyceps camponoti-rufipedis</name>
    <dbReference type="NCBI Taxonomy" id="2004952"/>
    <lineage>
        <taxon>Eukaryota</taxon>
        <taxon>Fungi</taxon>
        <taxon>Dikarya</taxon>
        <taxon>Ascomycota</taxon>
        <taxon>Pezizomycotina</taxon>
        <taxon>Sordariomycetes</taxon>
        <taxon>Hypocreomycetidae</taxon>
        <taxon>Hypocreales</taxon>
        <taxon>Ophiocordycipitaceae</taxon>
        <taxon>Ophiocordyceps</taxon>
    </lineage>
</organism>
<dbReference type="EMBL" id="NJES01000780">
    <property type="protein sequence ID" value="PHH69343.1"/>
    <property type="molecule type" value="Genomic_DNA"/>
</dbReference>
<evidence type="ECO:0000313" key="2">
    <source>
        <dbReference type="EMBL" id="PHH69343.1"/>
    </source>
</evidence>
<name>A0A2C5YNZ6_9HYPO</name>